<dbReference type="AlphaFoldDB" id="A0A914Z3B7"/>
<dbReference type="GO" id="GO:0015271">
    <property type="term" value="F:outward rectifier potassium channel activity"/>
    <property type="evidence" value="ECO:0007669"/>
    <property type="project" value="TreeGrafter"/>
</dbReference>
<dbReference type="InterPro" id="IPR003280">
    <property type="entry name" value="2pore_dom_K_chnl"/>
</dbReference>
<dbReference type="GO" id="GO:0030322">
    <property type="term" value="P:stabilization of membrane potential"/>
    <property type="evidence" value="ECO:0007669"/>
    <property type="project" value="TreeGrafter"/>
</dbReference>
<keyword evidence="3 8" id="KW-0812">Transmembrane</keyword>
<name>A0A914Z3B7_9BILA</name>
<dbReference type="SUPFAM" id="SSF81324">
    <property type="entry name" value="Voltage-gated potassium channels"/>
    <property type="match status" value="1"/>
</dbReference>
<dbReference type="GO" id="GO:0022841">
    <property type="term" value="F:potassium ion leak channel activity"/>
    <property type="evidence" value="ECO:0007669"/>
    <property type="project" value="TreeGrafter"/>
</dbReference>
<keyword evidence="7" id="KW-0407">Ion channel</keyword>
<comment type="subcellular location">
    <subcellularLocation>
        <location evidence="1">Membrane</location>
        <topology evidence="1">Multi-pass membrane protein</topology>
    </subcellularLocation>
</comment>
<evidence type="ECO:0000256" key="5">
    <source>
        <dbReference type="ARBA" id="ARBA00023065"/>
    </source>
</evidence>
<keyword evidence="10" id="KW-1185">Reference proteome</keyword>
<dbReference type="Gene3D" id="1.10.287.70">
    <property type="match status" value="1"/>
</dbReference>
<keyword evidence="4 8" id="KW-1133">Transmembrane helix</keyword>
<evidence type="ECO:0000256" key="3">
    <source>
        <dbReference type="ARBA" id="ARBA00022692"/>
    </source>
</evidence>
<evidence type="ECO:0000259" key="9">
    <source>
        <dbReference type="Pfam" id="PF07885"/>
    </source>
</evidence>
<accession>A0A914Z3B7</accession>
<dbReference type="Proteomes" id="UP000887577">
    <property type="component" value="Unplaced"/>
</dbReference>
<feature type="transmembrane region" description="Helical" evidence="8">
    <location>
        <begin position="103"/>
        <end position="125"/>
    </location>
</feature>
<dbReference type="Pfam" id="PF07885">
    <property type="entry name" value="Ion_trans_2"/>
    <property type="match status" value="1"/>
</dbReference>
<dbReference type="WBParaSite" id="PSU_v2.g4745.t1">
    <property type="protein sequence ID" value="PSU_v2.g4745.t1"/>
    <property type="gene ID" value="PSU_v2.g4745"/>
</dbReference>
<organism evidence="10 11">
    <name type="scientific">Panagrolaimus superbus</name>
    <dbReference type="NCBI Taxonomy" id="310955"/>
    <lineage>
        <taxon>Eukaryota</taxon>
        <taxon>Metazoa</taxon>
        <taxon>Ecdysozoa</taxon>
        <taxon>Nematoda</taxon>
        <taxon>Chromadorea</taxon>
        <taxon>Rhabditida</taxon>
        <taxon>Tylenchina</taxon>
        <taxon>Panagrolaimomorpha</taxon>
        <taxon>Panagrolaimoidea</taxon>
        <taxon>Panagrolaimidae</taxon>
        <taxon>Panagrolaimus</taxon>
    </lineage>
</organism>
<evidence type="ECO:0000256" key="7">
    <source>
        <dbReference type="ARBA" id="ARBA00023303"/>
    </source>
</evidence>
<reference evidence="11" key="1">
    <citation type="submission" date="2022-11" db="UniProtKB">
        <authorList>
            <consortium name="WormBaseParasite"/>
        </authorList>
    </citation>
    <scope>IDENTIFICATION</scope>
</reference>
<keyword evidence="5" id="KW-0406">Ion transport</keyword>
<proteinExistence type="predicted"/>
<dbReference type="PANTHER" id="PTHR11003">
    <property type="entry name" value="POTASSIUM CHANNEL, SUBFAMILY K"/>
    <property type="match status" value="1"/>
</dbReference>
<keyword evidence="6 8" id="KW-0472">Membrane</keyword>
<protein>
    <submittedName>
        <fullName evidence="11">Potassium channel domain-containing protein</fullName>
    </submittedName>
</protein>
<evidence type="ECO:0000256" key="8">
    <source>
        <dbReference type="SAM" id="Phobius"/>
    </source>
</evidence>
<evidence type="ECO:0000256" key="1">
    <source>
        <dbReference type="ARBA" id="ARBA00004141"/>
    </source>
</evidence>
<evidence type="ECO:0000256" key="2">
    <source>
        <dbReference type="ARBA" id="ARBA00022448"/>
    </source>
</evidence>
<dbReference type="GO" id="GO:0005886">
    <property type="term" value="C:plasma membrane"/>
    <property type="evidence" value="ECO:0007669"/>
    <property type="project" value="TreeGrafter"/>
</dbReference>
<feature type="transmembrane region" description="Helical" evidence="8">
    <location>
        <begin position="70"/>
        <end position="91"/>
    </location>
</feature>
<feature type="domain" description="Potassium channel" evidence="9">
    <location>
        <begin position="68"/>
        <end position="121"/>
    </location>
</feature>
<evidence type="ECO:0000313" key="11">
    <source>
        <dbReference type="WBParaSite" id="PSU_v2.g4745.t1"/>
    </source>
</evidence>
<dbReference type="InterPro" id="IPR013099">
    <property type="entry name" value="K_chnl_dom"/>
</dbReference>
<keyword evidence="2" id="KW-0813">Transport</keyword>
<evidence type="ECO:0000313" key="10">
    <source>
        <dbReference type="Proteomes" id="UP000887577"/>
    </source>
</evidence>
<evidence type="ECO:0000256" key="4">
    <source>
        <dbReference type="ARBA" id="ARBA00022989"/>
    </source>
</evidence>
<sequence length="163" mass="18660">MFLAIEGPNEEYEIRKQIEEREKLLEDTAYKLNTVKAMTPLQAYNHTVKTLDEYRENLGVKNPSLNNTQWTFWGSIYYSMTVYTTIGYGNIATQTTIGRVLTILYAFIGIPVALISLIALGGLFARLCMLLWSFMTRGSGVVSKDLEKKVIDNFYNKLFISYL</sequence>
<evidence type="ECO:0000256" key="6">
    <source>
        <dbReference type="ARBA" id="ARBA00023136"/>
    </source>
</evidence>
<dbReference type="PANTHER" id="PTHR11003:SF345">
    <property type="entry name" value="TWIK FAMILY OF POTASSIUM CHANNELS PROTEIN 18"/>
    <property type="match status" value="1"/>
</dbReference>